<evidence type="ECO:0000256" key="2">
    <source>
        <dbReference type="SAM" id="Phobius"/>
    </source>
</evidence>
<accession>A0ABC8XYZ6</accession>
<feature type="compositionally biased region" description="Low complexity" evidence="1">
    <location>
        <begin position="187"/>
        <end position="197"/>
    </location>
</feature>
<dbReference type="PANTHER" id="PTHR33098:SF44">
    <property type="entry name" value="DUF4408 DOMAIN-CONTAINING PROTEIN"/>
    <property type="match status" value="1"/>
</dbReference>
<dbReference type="PANTHER" id="PTHR33098">
    <property type="entry name" value="COTTON FIBER (DUF761)"/>
    <property type="match status" value="1"/>
</dbReference>
<feature type="compositionally biased region" description="Low complexity" evidence="1">
    <location>
        <begin position="264"/>
        <end position="280"/>
    </location>
</feature>
<keyword evidence="3" id="KW-0732">Signal</keyword>
<reference evidence="4" key="1">
    <citation type="submission" date="2024-10" db="EMBL/GenBank/DDBJ databases">
        <authorList>
            <person name="Ryan C."/>
        </authorList>
    </citation>
    <scope>NUCLEOTIDE SEQUENCE [LARGE SCALE GENOMIC DNA]</scope>
</reference>
<dbReference type="InterPro" id="IPR008480">
    <property type="entry name" value="DUF761_pln"/>
</dbReference>
<sequence>MDSPLLNLKAAAFAMAVAALAATAEAAAAGGSAIPTADFLLSPTFLWVAANAIIIWLVSSSRRRGSRTNAEHAAAAAAGHDGGEAALHDAAVDGLYTSASEYEAFSDAASGSARRAFDDAQATSKRLAREARAAARRAGRPRVRKKPAAPGHLQDAAASPRDVAAAEAEAKARELYREIRRREEATAAAAAAAAAEPMPGPGGDGGDEEEDVSMDSLWESIVQRRAARPVAVQKSESWGNDELPRLQRVAETAAATRRREMRKSVSAVSNKAAPAPAEAATQREEAAVAMRNLGWRTRDVLVSISPDELLRRAESFIRRQHEHLRLQRQESEQRQLQLRRRLHAGGGPALIRV</sequence>
<feature type="region of interest" description="Disordered" evidence="1">
    <location>
        <begin position="187"/>
        <end position="211"/>
    </location>
</feature>
<feature type="region of interest" description="Disordered" evidence="1">
    <location>
        <begin position="255"/>
        <end position="281"/>
    </location>
</feature>
<proteinExistence type="predicted"/>
<name>A0ABC8XYZ6_9POAL</name>
<keyword evidence="2" id="KW-1133">Transmembrane helix</keyword>
<dbReference type="Pfam" id="PF05553">
    <property type="entry name" value="DUF761"/>
    <property type="match status" value="1"/>
</dbReference>
<feature type="compositionally biased region" description="Basic residues" evidence="1">
    <location>
        <begin position="134"/>
        <end position="147"/>
    </location>
</feature>
<feature type="region of interest" description="Disordered" evidence="1">
    <location>
        <begin position="130"/>
        <end position="165"/>
    </location>
</feature>
<feature type="chain" id="PRO_5044889269" evidence="3">
    <location>
        <begin position="27"/>
        <end position="353"/>
    </location>
</feature>
<feature type="transmembrane region" description="Helical" evidence="2">
    <location>
        <begin position="36"/>
        <end position="58"/>
    </location>
</feature>
<feature type="signal peptide" evidence="3">
    <location>
        <begin position="1"/>
        <end position="26"/>
    </location>
</feature>
<dbReference type="AlphaFoldDB" id="A0ABC8XYZ6"/>
<evidence type="ECO:0000256" key="3">
    <source>
        <dbReference type="SAM" id="SignalP"/>
    </source>
</evidence>
<gene>
    <name evidence="4" type="ORF">URODEC1_LOCUS28441</name>
</gene>
<evidence type="ECO:0000313" key="5">
    <source>
        <dbReference type="Proteomes" id="UP001497457"/>
    </source>
</evidence>
<keyword evidence="5" id="KW-1185">Reference proteome</keyword>
<keyword evidence="2" id="KW-0472">Membrane</keyword>
<organism evidence="4 5">
    <name type="scientific">Urochloa decumbens</name>
    <dbReference type="NCBI Taxonomy" id="240449"/>
    <lineage>
        <taxon>Eukaryota</taxon>
        <taxon>Viridiplantae</taxon>
        <taxon>Streptophyta</taxon>
        <taxon>Embryophyta</taxon>
        <taxon>Tracheophyta</taxon>
        <taxon>Spermatophyta</taxon>
        <taxon>Magnoliopsida</taxon>
        <taxon>Liliopsida</taxon>
        <taxon>Poales</taxon>
        <taxon>Poaceae</taxon>
        <taxon>PACMAD clade</taxon>
        <taxon>Panicoideae</taxon>
        <taxon>Panicodae</taxon>
        <taxon>Paniceae</taxon>
        <taxon>Melinidinae</taxon>
        <taxon>Urochloa</taxon>
    </lineage>
</organism>
<evidence type="ECO:0000256" key="1">
    <source>
        <dbReference type="SAM" id="MobiDB-lite"/>
    </source>
</evidence>
<feature type="compositionally biased region" description="Low complexity" evidence="1">
    <location>
        <begin position="156"/>
        <end position="165"/>
    </location>
</feature>
<keyword evidence="2" id="KW-0812">Transmembrane</keyword>
<evidence type="ECO:0000313" key="4">
    <source>
        <dbReference type="EMBL" id="CAL4934009.1"/>
    </source>
</evidence>
<dbReference type="Proteomes" id="UP001497457">
    <property type="component" value="Chromosome 15b"/>
</dbReference>
<dbReference type="EMBL" id="OZ075125">
    <property type="protein sequence ID" value="CAL4934009.1"/>
    <property type="molecule type" value="Genomic_DNA"/>
</dbReference>
<protein>
    <submittedName>
        <fullName evidence="4">Uncharacterized protein</fullName>
    </submittedName>
</protein>